<dbReference type="Gene3D" id="1.10.10.10">
    <property type="entry name" value="Winged helix-like DNA-binding domain superfamily/Winged helix DNA-binding domain"/>
    <property type="match status" value="1"/>
</dbReference>
<dbReference type="SUPFAM" id="SSF102405">
    <property type="entry name" value="MCP/YpsA-like"/>
    <property type="match status" value="1"/>
</dbReference>
<dbReference type="Gene3D" id="3.40.50.450">
    <property type="match status" value="1"/>
</dbReference>
<dbReference type="InterPro" id="IPR036390">
    <property type="entry name" value="WH_DNA-bd_sf"/>
</dbReference>
<keyword evidence="5" id="KW-1185">Reference proteome</keyword>
<feature type="region of interest" description="Disordered" evidence="2">
    <location>
        <begin position="384"/>
        <end position="432"/>
    </location>
</feature>
<dbReference type="EMBL" id="JBHLUH010000041">
    <property type="protein sequence ID" value="MFC0530214.1"/>
    <property type="molecule type" value="Genomic_DNA"/>
</dbReference>
<evidence type="ECO:0000313" key="4">
    <source>
        <dbReference type="EMBL" id="MFC0530214.1"/>
    </source>
</evidence>
<reference evidence="4 5" key="1">
    <citation type="submission" date="2024-09" db="EMBL/GenBank/DDBJ databases">
        <authorList>
            <person name="Sun Q."/>
            <person name="Mori K."/>
        </authorList>
    </citation>
    <scope>NUCLEOTIDE SEQUENCE [LARGE SCALE GENOMIC DNA]</scope>
    <source>
        <strain evidence="4 5">TBRC 3947</strain>
    </source>
</reference>
<dbReference type="SUPFAM" id="SSF46785">
    <property type="entry name" value="Winged helix' DNA-binding domain"/>
    <property type="match status" value="1"/>
</dbReference>
<dbReference type="PANTHER" id="PTHR43022">
    <property type="entry name" value="PROTEIN SMF"/>
    <property type="match status" value="1"/>
</dbReference>
<feature type="domain" description="Smf/DprA SLOG" evidence="3">
    <location>
        <begin position="85"/>
        <end position="312"/>
    </location>
</feature>
<dbReference type="Pfam" id="PF02481">
    <property type="entry name" value="DNA_processg_A"/>
    <property type="match status" value="1"/>
</dbReference>
<protein>
    <submittedName>
        <fullName evidence="4">DNA-processing protein DprA</fullName>
    </submittedName>
</protein>
<dbReference type="InterPro" id="IPR003488">
    <property type="entry name" value="DprA"/>
</dbReference>
<proteinExistence type="inferred from homology"/>
<name>A0ABV6M6N8_9ACTN</name>
<evidence type="ECO:0000313" key="5">
    <source>
        <dbReference type="Proteomes" id="UP001589867"/>
    </source>
</evidence>
<organism evidence="4 5">
    <name type="scientific">Phytohabitans kaempferiae</name>
    <dbReference type="NCBI Taxonomy" id="1620943"/>
    <lineage>
        <taxon>Bacteria</taxon>
        <taxon>Bacillati</taxon>
        <taxon>Actinomycetota</taxon>
        <taxon>Actinomycetes</taxon>
        <taxon>Micromonosporales</taxon>
        <taxon>Micromonosporaceae</taxon>
    </lineage>
</organism>
<comment type="similarity">
    <text evidence="1">Belongs to the DprA/Smf family.</text>
</comment>
<dbReference type="PANTHER" id="PTHR43022:SF1">
    <property type="entry name" value="PROTEIN SMF"/>
    <property type="match status" value="1"/>
</dbReference>
<sequence>MREVSVNERLRLARIALHWLIEPGNEAVHRMVNANGPLRALERLVEGDVPDPQLRGAAAARMSAGDPHQMAETALVRAERLGARIVIPEDDEWPQAVRDLTNLLGRPAESRIDRDVAPPLCLWVRGVSRLDEAFAQSVAVVGARASTHYGEHVATTMAYELAEREWTVVSGGAHGIDAAAHRGALNAGGLTIAVLACGVDRPYPSGNTALFDRIAETGLLVSEWPPGSVPVRHRFLIRNRVIAAATRGTVVVEASARSGASQTLRRAMALGRRPMVVPGPVTSAMSVGCHEMVREHPEVRLVTGVAHVLEEIGHIGSDLAPRPRGPERPHDGLDAESAMVLESVPRRGSAGADELAARAGLDLRTAMRKLTLLESLGFLTRRGSGYALAPKPRSGKAGASKAAAVKAGTGGRSGRVATPSRAHDDPAAGAAS</sequence>
<dbReference type="Proteomes" id="UP001589867">
    <property type="component" value="Unassembled WGS sequence"/>
</dbReference>
<dbReference type="InterPro" id="IPR057666">
    <property type="entry name" value="DrpA_SLOG"/>
</dbReference>
<feature type="compositionally biased region" description="Low complexity" evidence="2">
    <location>
        <begin position="395"/>
        <end position="407"/>
    </location>
</feature>
<comment type="caution">
    <text evidence="4">The sequence shown here is derived from an EMBL/GenBank/DDBJ whole genome shotgun (WGS) entry which is preliminary data.</text>
</comment>
<evidence type="ECO:0000256" key="1">
    <source>
        <dbReference type="ARBA" id="ARBA00006525"/>
    </source>
</evidence>
<evidence type="ECO:0000256" key="2">
    <source>
        <dbReference type="SAM" id="MobiDB-lite"/>
    </source>
</evidence>
<dbReference type="InterPro" id="IPR036388">
    <property type="entry name" value="WH-like_DNA-bd_sf"/>
</dbReference>
<gene>
    <name evidence="4" type="primary">dprA</name>
    <name evidence="4" type="ORF">ACFFIA_21355</name>
</gene>
<accession>A0ABV6M6N8</accession>
<dbReference type="NCBIfam" id="TIGR00732">
    <property type="entry name" value="dprA"/>
    <property type="match status" value="1"/>
</dbReference>
<dbReference type="RefSeq" id="WP_377253348.1">
    <property type="nucleotide sequence ID" value="NZ_JBHLUH010000041.1"/>
</dbReference>
<evidence type="ECO:0000259" key="3">
    <source>
        <dbReference type="Pfam" id="PF02481"/>
    </source>
</evidence>